<dbReference type="RefSeq" id="WP_179771954.1">
    <property type="nucleotide sequence ID" value="NZ_JACCFK010000001.1"/>
</dbReference>
<evidence type="ECO:0000313" key="1">
    <source>
        <dbReference type="EMBL" id="NYI87577.1"/>
    </source>
</evidence>
<evidence type="ECO:0000313" key="2">
    <source>
        <dbReference type="Proteomes" id="UP000549616"/>
    </source>
</evidence>
<organism evidence="1 2">
    <name type="scientific">Amycolatopsis endophytica</name>
    <dbReference type="NCBI Taxonomy" id="860233"/>
    <lineage>
        <taxon>Bacteria</taxon>
        <taxon>Bacillati</taxon>
        <taxon>Actinomycetota</taxon>
        <taxon>Actinomycetes</taxon>
        <taxon>Pseudonocardiales</taxon>
        <taxon>Pseudonocardiaceae</taxon>
        <taxon>Amycolatopsis</taxon>
    </lineage>
</organism>
<accession>A0A853AY55</accession>
<comment type="caution">
    <text evidence="1">The sequence shown here is derived from an EMBL/GenBank/DDBJ whole genome shotgun (WGS) entry which is preliminary data.</text>
</comment>
<gene>
    <name evidence="1" type="ORF">HNR02_000900</name>
</gene>
<sequence>MRTGGPPPRRGTCSASDVLGVLLAGPSLEDVLRETVLTRSEWPTPGAPPTGCWRPTVEAMATDQLSPGEKAISGFCPGYFGTRGWGFGVSTTTARHVADRRGQSSYVGSCGVVRS</sequence>
<keyword evidence="2" id="KW-1185">Reference proteome</keyword>
<name>A0A853AY55_9PSEU</name>
<proteinExistence type="predicted"/>
<protein>
    <submittedName>
        <fullName evidence="1">Uncharacterized protein</fullName>
    </submittedName>
</protein>
<reference evidence="1 2" key="1">
    <citation type="submission" date="2020-07" db="EMBL/GenBank/DDBJ databases">
        <title>Sequencing the genomes of 1000 actinobacteria strains.</title>
        <authorList>
            <person name="Klenk H.-P."/>
        </authorList>
    </citation>
    <scope>NUCLEOTIDE SEQUENCE [LARGE SCALE GENOMIC DNA]</scope>
    <source>
        <strain evidence="1 2">DSM 104006</strain>
    </source>
</reference>
<dbReference type="Proteomes" id="UP000549616">
    <property type="component" value="Unassembled WGS sequence"/>
</dbReference>
<dbReference type="AlphaFoldDB" id="A0A853AY55"/>
<dbReference type="EMBL" id="JACCFK010000001">
    <property type="protein sequence ID" value="NYI87577.1"/>
    <property type="molecule type" value="Genomic_DNA"/>
</dbReference>